<comment type="caution">
    <text evidence="5">The sequence shown here is derived from an EMBL/GenBank/DDBJ whole genome shotgun (WGS) entry which is preliminary data.</text>
</comment>
<dbReference type="EMBL" id="MBFT01001221">
    <property type="protein sequence ID" value="PVU84855.1"/>
    <property type="molecule type" value="Genomic_DNA"/>
</dbReference>
<feature type="domain" description="Peptidoglycan beta-N-acetylmuramidase NamZ C-terminal" evidence="3">
    <location>
        <begin position="262"/>
        <end position="418"/>
    </location>
</feature>
<dbReference type="Gene3D" id="3.40.50.12170">
    <property type="entry name" value="Uncharacterised protein PF07075, DUF1343"/>
    <property type="match status" value="1"/>
</dbReference>
<name>A0A2T9YAI8_9FUNG</name>
<evidence type="ECO:0000313" key="5">
    <source>
        <dbReference type="EMBL" id="PVU89358.1"/>
    </source>
</evidence>
<dbReference type="STRING" id="61424.A0A2T9YAI8"/>
<keyword evidence="1" id="KW-0732">Signal</keyword>
<dbReference type="AlphaFoldDB" id="A0A2T9YAI8"/>
<feature type="domain" description="Peptidoglycan beta-N-acetylmuramidase NamZ N-terminal" evidence="2">
    <location>
        <begin position="44"/>
        <end position="258"/>
    </location>
</feature>
<dbReference type="PIRSF" id="PIRSF016719">
    <property type="entry name" value="UCP016719"/>
    <property type="match status" value="1"/>
</dbReference>
<dbReference type="GO" id="GO:0033922">
    <property type="term" value="F:peptidoglycan beta-N-acetylmuramidase activity"/>
    <property type="evidence" value="ECO:0007669"/>
    <property type="project" value="InterPro"/>
</dbReference>
<dbReference type="InterPro" id="IPR048502">
    <property type="entry name" value="NamZ_N"/>
</dbReference>
<dbReference type="InterPro" id="IPR008302">
    <property type="entry name" value="NamZ"/>
</dbReference>
<sequence length="418" mass="45700">MKLSFGFAAVSLFSLASATIRTGFEVWDEAIGAGCVDKSLNYSMIVNPTSVTRNLELEVDYLVRTKELNLVSVIGPEHGFRGSGQAGESIGGDYVDPINGLTVVDGYNFKTAANWRDSYIRTGTQVAVFDIQDVGSRFYTYISTMYDSMAGAALAGIKYVVLDRPNPIGGIVVDGGIVSAGSASFVGRTPITQQHGMTVGELALLFNNEYLSSHPELSGLANKKVDLQVIKMQGWTRDMFYEDTGLKWVLTSPNMPTIDTTMVYPGMGMIEGTTISEGRGITKPFEIIGANFIKDVPMKNWVDGLNALNLPGVIFRPQYFTPQGKQKMADTMCGGIEVHVTDRKSFRAIPTGIAVLCSLRDNFPADFTLTTNNYIDSLTGSSTLRNLLNSGANYQTIVQSYQDQLAQFLTIRNKYLLY</sequence>
<dbReference type="PANTHER" id="PTHR42915">
    <property type="entry name" value="HYPOTHETICAL 460 KDA PROTEIN IN FEUA-SIGW INTERGENIC REGION [PRECURSOR]"/>
    <property type="match status" value="1"/>
</dbReference>
<organism evidence="5 6">
    <name type="scientific">Furculomyces boomerangus</name>
    <dbReference type="NCBI Taxonomy" id="61424"/>
    <lineage>
        <taxon>Eukaryota</taxon>
        <taxon>Fungi</taxon>
        <taxon>Fungi incertae sedis</taxon>
        <taxon>Zoopagomycota</taxon>
        <taxon>Kickxellomycotina</taxon>
        <taxon>Harpellomycetes</taxon>
        <taxon>Harpellales</taxon>
        <taxon>Harpellaceae</taxon>
        <taxon>Furculomyces</taxon>
    </lineage>
</organism>
<dbReference type="OrthoDB" id="2017677at2759"/>
<feature type="signal peptide" evidence="1">
    <location>
        <begin position="1"/>
        <end position="18"/>
    </location>
</feature>
<dbReference type="Pfam" id="PF07075">
    <property type="entry name" value="NamZ_N"/>
    <property type="match status" value="1"/>
</dbReference>
<evidence type="ECO:0008006" key="7">
    <source>
        <dbReference type="Google" id="ProtNLM"/>
    </source>
</evidence>
<evidence type="ECO:0000259" key="2">
    <source>
        <dbReference type="Pfam" id="PF07075"/>
    </source>
</evidence>
<dbReference type="Pfam" id="PF20732">
    <property type="entry name" value="NamZ_C"/>
    <property type="match status" value="1"/>
</dbReference>
<evidence type="ECO:0000256" key="1">
    <source>
        <dbReference type="SAM" id="SignalP"/>
    </source>
</evidence>
<evidence type="ECO:0000313" key="4">
    <source>
        <dbReference type="EMBL" id="PVU84855.1"/>
    </source>
</evidence>
<evidence type="ECO:0000259" key="3">
    <source>
        <dbReference type="Pfam" id="PF20732"/>
    </source>
</evidence>
<protein>
    <recommendedName>
        <fullName evidence="7">DUF1343 domain-containing protein</fullName>
    </recommendedName>
</protein>
<accession>A0A2T9YAI8</accession>
<dbReference type="InterPro" id="IPR048503">
    <property type="entry name" value="NamZ_C"/>
</dbReference>
<keyword evidence="6" id="KW-1185">Reference proteome</keyword>
<feature type="chain" id="PRO_5036052034" description="DUF1343 domain-containing protein" evidence="1">
    <location>
        <begin position="19"/>
        <end position="418"/>
    </location>
</feature>
<dbReference type="Gene3D" id="3.90.1150.140">
    <property type="match status" value="1"/>
</dbReference>
<dbReference type="PANTHER" id="PTHR42915:SF1">
    <property type="entry name" value="PEPTIDOGLYCAN BETA-N-ACETYLMURAMIDASE NAMZ"/>
    <property type="match status" value="1"/>
</dbReference>
<proteinExistence type="predicted"/>
<reference evidence="5 6" key="1">
    <citation type="journal article" date="2018" name="MBio">
        <title>Comparative Genomics Reveals the Core Gene Toolbox for the Fungus-Insect Symbiosis.</title>
        <authorList>
            <person name="Wang Y."/>
            <person name="Stata M."/>
            <person name="Wang W."/>
            <person name="Stajich J.E."/>
            <person name="White M.M."/>
            <person name="Moncalvo J.M."/>
        </authorList>
    </citation>
    <scope>NUCLEOTIDE SEQUENCE [LARGE SCALE GENOMIC DNA]</scope>
    <source>
        <strain evidence="5 6">AUS-77-4</strain>
    </source>
</reference>
<evidence type="ECO:0000313" key="6">
    <source>
        <dbReference type="Proteomes" id="UP000245699"/>
    </source>
</evidence>
<dbReference type="Proteomes" id="UP000245699">
    <property type="component" value="Unassembled WGS sequence"/>
</dbReference>
<dbReference type="EMBL" id="MBFT01000550">
    <property type="protein sequence ID" value="PVU89358.1"/>
    <property type="molecule type" value="Genomic_DNA"/>
</dbReference>
<gene>
    <name evidence="5" type="ORF">BB559_005138</name>
    <name evidence="4" type="ORF">BB559_007360</name>
</gene>